<evidence type="ECO:0000256" key="6">
    <source>
        <dbReference type="SAM" id="SignalP"/>
    </source>
</evidence>
<dbReference type="PANTHER" id="PTHR11010:SF117">
    <property type="entry name" value="SERINE PROTEASE 16"/>
    <property type="match status" value="1"/>
</dbReference>
<dbReference type="GO" id="GO:0070008">
    <property type="term" value="F:serine-type exopeptidase activity"/>
    <property type="evidence" value="ECO:0007669"/>
    <property type="project" value="InterPro"/>
</dbReference>
<dbReference type="GO" id="GO:0008239">
    <property type="term" value="F:dipeptidyl-peptidase activity"/>
    <property type="evidence" value="ECO:0007669"/>
    <property type="project" value="TreeGrafter"/>
</dbReference>
<dbReference type="AlphaFoldDB" id="A0A0F4ZN18"/>
<keyword evidence="8" id="KW-1185">Reference proteome</keyword>
<keyword evidence="4" id="KW-0378">Hydrolase</keyword>
<dbReference type="PANTHER" id="PTHR11010">
    <property type="entry name" value="PROTEASE S28 PRO-X CARBOXYPEPTIDASE-RELATED"/>
    <property type="match status" value="1"/>
</dbReference>
<protein>
    <recommendedName>
        <fullName evidence="9">Serine carboxypeptidase S28</fullName>
    </recommendedName>
</protein>
<dbReference type="SUPFAM" id="SSF53474">
    <property type="entry name" value="alpha/beta-Hydrolases"/>
    <property type="match status" value="1"/>
</dbReference>
<feature type="chain" id="PRO_5002482810" description="Serine carboxypeptidase S28" evidence="6">
    <location>
        <begin position="18"/>
        <end position="547"/>
    </location>
</feature>
<dbReference type="Pfam" id="PF05577">
    <property type="entry name" value="Peptidase_S28"/>
    <property type="match status" value="1"/>
</dbReference>
<dbReference type="InterPro" id="IPR029058">
    <property type="entry name" value="AB_hydrolase_fold"/>
</dbReference>
<evidence type="ECO:0000256" key="5">
    <source>
        <dbReference type="ARBA" id="ARBA00023180"/>
    </source>
</evidence>
<proteinExistence type="inferred from homology"/>
<feature type="signal peptide" evidence="6">
    <location>
        <begin position="1"/>
        <end position="17"/>
    </location>
</feature>
<keyword evidence="2" id="KW-0645">Protease</keyword>
<accession>A0A0F4ZN18</accession>
<dbReference type="OrthoDB" id="1735038at2759"/>
<keyword evidence="3 6" id="KW-0732">Signal</keyword>
<evidence type="ECO:0000313" key="8">
    <source>
        <dbReference type="Proteomes" id="UP000033483"/>
    </source>
</evidence>
<keyword evidence="5" id="KW-0325">Glycoprotein</keyword>
<comment type="caution">
    <text evidence="7">The sequence shown here is derived from an EMBL/GenBank/DDBJ whole genome shotgun (WGS) entry which is preliminary data.</text>
</comment>
<evidence type="ECO:0000313" key="7">
    <source>
        <dbReference type="EMBL" id="KKA31228.1"/>
    </source>
</evidence>
<dbReference type="GO" id="GO:0006508">
    <property type="term" value="P:proteolysis"/>
    <property type="evidence" value="ECO:0007669"/>
    <property type="project" value="UniProtKB-KW"/>
</dbReference>
<evidence type="ECO:0008006" key="9">
    <source>
        <dbReference type="Google" id="ProtNLM"/>
    </source>
</evidence>
<dbReference type="FunFam" id="3.40.50.1820:FF:000251">
    <property type="entry name" value="Extracelular serine carboxypeptidase, putative"/>
    <property type="match status" value="1"/>
</dbReference>
<evidence type="ECO:0000256" key="1">
    <source>
        <dbReference type="ARBA" id="ARBA00011079"/>
    </source>
</evidence>
<organism evidence="7 8">
    <name type="scientific">Thielaviopsis punctulata</name>
    <dbReference type="NCBI Taxonomy" id="72032"/>
    <lineage>
        <taxon>Eukaryota</taxon>
        <taxon>Fungi</taxon>
        <taxon>Dikarya</taxon>
        <taxon>Ascomycota</taxon>
        <taxon>Pezizomycotina</taxon>
        <taxon>Sordariomycetes</taxon>
        <taxon>Hypocreomycetidae</taxon>
        <taxon>Microascales</taxon>
        <taxon>Ceratocystidaceae</taxon>
        <taxon>Thielaviopsis</taxon>
    </lineage>
</organism>
<gene>
    <name evidence="7" type="ORF">TD95_000807</name>
</gene>
<reference evidence="7 8" key="1">
    <citation type="submission" date="2015-03" db="EMBL/GenBank/DDBJ databases">
        <authorList>
            <person name="Radwan O."/>
            <person name="Al-Naeli F.A."/>
            <person name="Rendon G.A."/>
            <person name="Fields C."/>
        </authorList>
    </citation>
    <scope>NUCLEOTIDE SEQUENCE [LARGE SCALE GENOMIC DNA]</scope>
    <source>
        <strain evidence="7">CR-DP1</strain>
    </source>
</reference>
<evidence type="ECO:0000256" key="4">
    <source>
        <dbReference type="ARBA" id="ARBA00022801"/>
    </source>
</evidence>
<dbReference type="Gene3D" id="3.40.50.1820">
    <property type="entry name" value="alpha/beta hydrolase"/>
    <property type="match status" value="2"/>
</dbReference>
<evidence type="ECO:0000256" key="3">
    <source>
        <dbReference type="ARBA" id="ARBA00022729"/>
    </source>
</evidence>
<comment type="similarity">
    <text evidence="1">Belongs to the peptidase S28 family.</text>
</comment>
<evidence type="ECO:0000256" key="2">
    <source>
        <dbReference type="ARBA" id="ARBA00022670"/>
    </source>
</evidence>
<dbReference type="MEROPS" id="S28.004"/>
<sequence length="547" mass="60456">MAPSVLSLMALVSCVTGLLGPRQHMLHHRLNLNEQPVVARDAPLYEAHVMPIPVDHFHNDSLYAPHSSANFSQRYWVDDRFYRPGGPVFLLAGGETSGADRLPFLQKGIIAQLAEATHGLGIVLEHRYYGESLPTDDFSTASLRFLTTDQALADFAYFAQTFRIPGREHVDVSPATTPWIGYGGSYAGAFVAFARQTYPEVFWGAISSSGVTAAVVDFWEYYEAARVFAPGKCATQTARITDIVDTVLASSDKLARKELRAVWGLQGVSADADFAAALSLGIQGLQGTNWDPAVSSTAWSTYCGNVSAATVQFPTTQGRERKVRELVVAGGYADRVEEMTTAMLNSIGWTQEWVVKRCVGRTQDECFGSGNETFYAQDDLTQTWRLWMYQVCTEWGYFQTGSSVPSTQLPLISRLIDLPHESLICRHSFNITHPPAVSRINARGGFSFSYPRVALLDGEHDPWRAATPHKLGLPQRETTASEPYWLIPGGVHHWDENGVFANESVPGVFPPKEIVEVQAAEVTFVKGWLKEWEREKSVAPGQTVMEL</sequence>
<dbReference type="InterPro" id="IPR008758">
    <property type="entry name" value="Peptidase_S28"/>
</dbReference>
<name>A0A0F4ZN18_9PEZI</name>
<dbReference type="EMBL" id="LAEV01000019">
    <property type="protein sequence ID" value="KKA31228.1"/>
    <property type="molecule type" value="Genomic_DNA"/>
</dbReference>
<dbReference type="Proteomes" id="UP000033483">
    <property type="component" value="Unassembled WGS sequence"/>
</dbReference>